<keyword evidence="2" id="KW-0732">Signal</keyword>
<gene>
    <name evidence="3" type="ORF">CYCCA115_LOCUS18238</name>
</gene>
<dbReference type="InterPro" id="IPR036514">
    <property type="entry name" value="SGNH_hydro_sf"/>
</dbReference>
<accession>A0AAD2G229</accession>
<feature type="signal peptide" evidence="2">
    <location>
        <begin position="1"/>
        <end position="23"/>
    </location>
</feature>
<dbReference type="EMBL" id="CAKOGP040002025">
    <property type="protein sequence ID" value="CAJ1959819.1"/>
    <property type="molecule type" value="Genomic_DNA"/>
</dbReference>
<sequence>MVFAAKSVVFCFILLLGLREVLEIGYNFANVKDVATKHDKTEHGIDQNIIIRRGNDNQTNALFNESSHDDDANDETKDISTDDESSSSSSSFEEEEKEPQDGHSTVWLRIWGSHIAAVDPNEDDDFSIGDNKGLWQRLSSNETSSTLSSKSILIDLFAAFPRPKQQNSAAVYNKDAYDSLISKLVKSRKQGRNFTIVASGGSTTCGAAKDQPAIPQGERYYSRLAGYLNALLTDYQDDDSTRQQTATVQWIGQGHGARTSLHTAIFFDSFIPVDTDLLLWEFSINDAIDWFGGDPELFRKSLQSDLLVWLEEVSRMKRPAMVMLIYYWNTPYHQNAAANEIVGQAFEAHASIAKEYDFVVGHVNLGSFIDEVYFPGCTRWETCPLLSDKHHASRLGHVLTAYLLLNLLNPSKELLLPPGTKEDDDTRSESSIYEWNCGVETDAKQILKQVLTAPTIGWKSPLGAWTLDLPAYDQMTSRQLVAGPRLGDIDLVDKADPIRQDRKRCTTLEYCGNGGTYFSVIAPIEPMESVQAVLLVLKKHQTVLDTTDVNVILNDSNVTTNGQLVAMRTEKDPSIFRKWPCHFSGGWSSFADTYWYIFEKPQSAVNSMALCIPSNARIITPPKIQAVAFW</sequence>
<dbReference type="Gene3D" id="3.40.50.1110">
    <property type="entry name" value="SGNH hydrolase"/>
    <property type="match status" value="1"/>
</dbReference>
<name>A0AAD2G229_9STRA</name>
<feature type="compositionally biased region" description="Basic and acidic residues" evidence="1">
    <location>
        <begin position="66"/>
        <end position="80"/>
    </location>
</feature>
<feature type="region of interest" description="Disordered" evidence="1">
    <location>
        <begin position="60"/>
        <end position="103"/>
    </location>
</feature>
<dbReference type="SUPFAM" id="SSF52266">
    <property type="entry name" value="SGNH hydrolase"/>
    <property type="match status" value="1"/>
</dbReference>
<comment type="caution">
    <text evidence="3">The sequence shown here is derived from an EMBL/GenBank/DDBJ whole genome shotgun (WGS) entry which is preliminary data.</text>
</comment>
<dbReference type="PANTHER" id="PTHR34407:SF1">
    <property type="entry name" value="SGNH HYDROLASE-TYPE ESTERASE DOMAIN-CONTAINING PROTEIN"/>
    <property type="match status" value="1"/>
</dbReference>
<evidence type="ECO:0000313" key="3">
    <source>
        <dbReference type="EMBL" id="CAJ1959819.1"/>
    </source>
</evidence>
<keyword evidence="4" id="KW-1185">Reference proteome</keyword>
<evidence type="ECO:0008006" key="5">
    <source>
        <dbReference type="Google" id="ProtNLM"/>
    </source>
</evidence>
<dbReference type="Proteomes" id="UP001295423">
    <property type="component" value="Unassembled WGS sequence"/>
</dbReference>
<dbReference type="AlphaFoldDB" id="A0AAD2G229"/>
<evidence type="ECO:0000256" key="2">
    <source>
        <dbReference type="SAM" id="SignalP"/>
    </source>
</evidence>
<dbReference type="PANTHER" id="PTHR34407">
    <property type="entry name" value="EXPRESSED PROTEIN"/>
    <property type="match status" value="1"/>
</dbReference>
<evidence type="ECO:0000256" key="1">
    <source>
        <dbReference type="SAM" id="MobiDB-lite"/>
    </source>
</evidence>
<protein>
    <recommendedName>
        <fullName evidence="5">SGNH hydrolase-type esterase domain-containing protein</fullName>
    </recommendedName>
</protein>
<feature type="chain" id="PRO_5041974225" description="SGNH hydrolase-type esterase domain-containing protein" evidence="2">
    <location>
        <begin position="24"/>
        <end position="630"/>
    </location>
</feature>
<proteinExistence type="predicted"/>
<evidence type="ECO:0000313" key="4">
    <source>
        <dbReference type="Proteomes" id="UP001295423"/>
    </source>
</evidence>
<organism evidence="3 4">
    <name type="scientific">Cylindrotheca closterium</name>
    <dbReference type="NCBI Taxonomy" id="2856"/>
    <lineage>
        <taxon>Eukaryota</taxon>
        <taxon>Sar</taxon>
        <taxon>Stramenopiles</taxon>
        <taxon>Ochrophyta</taxon>
        <taxon>Bacillariophyta</taxon>
        <taxon>Bacillariophyceae</taxon>
        <taxon>Bacillariophycidae</taxon>
        <taxon>Bacillariales</taxon>
        <taxon>Bacillariaceae</taxon>
        <taxon>Cylindrotheca</taxon>
    </lineage>
</organism>
<reference evidence="3" key="1">
    <citation type="submission" date="2023-08" db="EMBL/GenBank/DDBJ databases">
        <authorList>
            <person name="Audoor S."/>
            <person name="Bilcke G."/>
        </authorList>
    </citation>
    <scope>NUCLEOTIDE SEQUENCE</scope>
</reference>